<dbReference type="Pfam" id="PF04082">
    <property type="entry name" value="Fungal_trans"/>
    <property type="match status" value="1"/>
</dbReference>
<dbReference type="PROSITE" id="PS50048">
    <property type="entry name" value="ZN2_CY6_FUNGAL_2"/>
    <property type="match status" value="1"/>
</dbReference>
<keyword evidence="7" id="KW-0472">Membrane</keyword>
<dbReference type="SMART" id="SM00906">
    <property type="entry name" value="Fungal_trans"/>
    <property type="match status" value="1"/>
</dbReference>
<dbReference type="Gene3D" id="4.10.240.10">
    <property type="entry name" value="Zn(2)-C6 fungal-type DNA-binding domain"/>
    <property type="match status" value="1"/>
</dbReference>
<gene>
    <name evidence="9" type="ORF">PV06_09906</name>
</gene>
<dbReference type="GeneID" id="27361980"/>
<dbReference type="AlphaFoldDB" id="A0A0D2D3T6"/>
<name>A0A0D2D3T6_9EURO</name>
<keyword evidence="1" id="KW-0479">Metal-binding</keyword>
<dbReference type="SMART" id="SM00066">
    <property type="entry name" value="GAL4"/>
    <property type="match status" value="1"/>
</dbReference>
<evidence type="ECO:0000256" key="1">
    <source>
        <dbReference type="ARBA" id="ARBA00022723"/>
    </source>
</evidence>
<feature type="domain" description="Zn(2)-C6 fungal-type" evidence="8">
    <location>
        <begin position="21"/>
        <end position="53"/>
    </location>
</feature>
<evidence type="ECO:0000256" key="6">
    <source>
        <dbReference type="SAM" id="MobiDB-lite"/>
    </source>
</evidence>
<dbReference type="Proteomes" id="UP000053342">
    <property type="component" value="Unassembled WGS sequence"/>
</dbReference>
<dbReference type="PROSITE" id="PS00463">
    <property type="entry name" value="ZN2_CY6_FUNGAL_1"/>
    <property type="match status" value="1"/>
</dbReference>
<dbReference type="GO" id="GO:0000981">
    <property type="term" value="F:DNA-binding transcription factor activity, RNA polymerase II-specific"/>
    <property type="evidence" value="ECO:0007669"/>
    <property type="project" value="InterPro"/>
</dbReference>
<evidence type="ECO:0000256" key="2">
    <source>
        <dbReference type="ARBA" id="ARBA00023015"/>
    </source>
</evidence>
<dbReference type="CDD" id="cd12148">
    <property type="entry name" value="fungal_TF_MHR"/>
    <property type="match status" value="1"/>
</dbReference>
<dbReference type="InterPro" id="IPR007219">
    <property type="entry name" value="XnlR_reg_dom"/>
</dbReference>
<accession>A0A0D2D3T6</accession>
<dbReference type="InterPro" id="IPR001138">
    <property type="entry name" value="Zn2Cys6_DnaBD"/>
</dbReference>
<keyword evidence="4" id="KW-0804">Transcription</keyword>
<dbReference type="GO" id="GO:0005634">
    <property type="term" value="C:nucleus"/>
    <property type="evidence" value="ECO:0007669"/>
    <property type="project" value="TreeGrafter"/>
</dbReference>
<dbReference type="Pfam" id="PF00172">
    <property type="entry name" value="Zn_clus"/>
    <property type="match status" value="1"/>
</dbReference>
<dbReference type="GO" id="GO:0008270">
    <property type="term" value="F:zinc ion binding"/>
    <property type="evidence" value="ECO:0007669"/>
    <property type="project" value="InterPro"/>
</dbReference>
<dbReference type="InterPro" id="IPR036864">
    <property type="entry name" value="Zn2-C6_fun-type_DNA-bd_sf"/>
</dbReference>
<dbReference type="PANTHER" id="PTHR31668:SF4">
    <property type="entry name" value="TRANSCRIPTIONAL ACTIVATOR PROTEIN DAL81"/>
    <property type="match status" value="1"/>
</dbReference>
<keyword evidence="7" id="KW-0812">Transmembrane</keyword>
<reference evidence="9 10" key="1">
    <citation type="submission" date="2015-01" db="EMBL/GenBank/DDBJ databases">
        <title>The Genome Sequence of Exophiala oligosperma CBS72588.</title>
        <authorList>
            <consortium name="The Broad Institute Genomics Platform"/>
            <person name="Cuomo C."/>
            <person name="de Hoog S."/>
            <person name="Gorbushina A."/>
            <person name="Stielow B."/>
            <person name="Teixiera M."/>
            <person name="Abouelleil A."/>
            <person name="Chapman S.B."/>
            <person name="Priest M."/>
            <person name="Young S.K."/>
            <person name="Wortman J."/>
            <person name="Nusbaum C."/>
            <person name="Birren B."/>
        </authorList>
    </citation>
    <scope>NUCLEOTIDE SEQUENCE [LARGE SCALE GENOMIC DNA]</scope>
    <source>
        <strain evidence="9 10">CBS 72588</strain>
    </source>
</reference>
<dbReference type="GO" id="GO:0006351">
    <property type="term" value="P:DNA-templated transcription"/>
    <property type="evidence" value="ECO:0007669"/>
    <property type="project" value="InterPro"/>
</dbReference>
<feature type="region of interest" description="Disordered" evidence="6">
    <location>
        <begin position="1"/>
        <end position="20"/>
    </location>
</feature>
<dbReference type="VEuPathDB" id="FungiDB:PV06_09906"/>
<keyword evidence="2" id="KW-0805">Transcription regulation</keyword>
<evidence type="ECO:0000313" key="10">
    <source>
        <dbReference type="Proteomes" id="UP000053342"/>
    </source>
</evidence>
<evidence type="ECO:0000313" key="9">
    <source>
        <dbReference type="EMBL" id="KIW37928.1"/>
    </source>
</evidence>
<feature type="transmembrane region" description="Helical" evidence="7">
    <location>
        <begin position="547"/>
        <end position="569"/>
    </location>
</feature>
<dbReference type="SUPFAM" id="SSF57701">
    <property type="entry name" value="Zn2/Cys6 DNA-binding domain"/>
    <property type="match status" value="1"/>
</dbReference>
<dbReference type="EMBL" id="KN847342">
    <property type="protein sequence ID" value="KIW37928.1"/>
    <property type="molecule type" value="Genomic_DNA"/>
</dbReference>
<dbReference type="OrthoDB" id="2264294at2759"/>
<keyword evidence="7" id="KW-1133">Transmembrane helix</keyword>
<keyword evidence="10" id="KW-1185">Reference proteome</keyword>
<proteinExistence type="predicted"/>
<keyword evidence="5" id="KW-0539">Nucleus</keyword>
<dbReference type="CDD" id="cd00067">
    <property type="entry name" value="GAL4"/>
    <property type="match status" value="1"/>
</dbReference>
<dbReference type="GO" id="GO:0003677">
    <property type="term" value="F:DNA binding"/>
    <property type="evidence" value="ECO:0007669"/>
    <property type="project" value="UniProtKB-KW"/>
</dbReference>
<dbReference type="GO" id="GO:0001080">
    <property type="term" value="P:nitrogen catabolite activation of transcription from RNA polymerase II promoter"/>
    <property type="evidence" value="ECO:0007669"/>
    <property type="project" value="TreeGrafter"/>
</dbReference>
<dbReference type="RefSeq" id="XP_016258144.1">
    <property type="nucleotide sequence ID" value="XM_016411390.1"/>
</dbReference>
<keyword evidence="3" id="KW-0238">DNA-binding</keyword>
<evidence type="ECO:0000256" key="4">
    <source>
        <dbReference type="ARBA" id="ARBA00023163"/>
    </source>
</evidence>
<protein>
    <recommendedName>
        <fullName evidence="8">Zn(2)-C6 fungal-type domain-containing protein</fullName>
    </recommendedName>
</protein>
<evidence type="ECO:0000259" key="8">
    <source>
        <dbReference type="PROSITE" id="PS50048"/>
    </source>
</evidence>
<evidence type="ECO:0000256" key="7">
    <source>
        <dbReference type="SAM" id="Phobius"/>
    </source>
</evidence>
<evidence type="ECO:0000256" key="5">
    <source>
        <dbReference type="ARBA" id="ARBA00023242"/>
    </source>
</evidence>
<evidence type="ECO:0000256" key="3">
    <source>
        <dbReference type="ARBA" id="ARBA00023125"/>
    </source>
</evidence>
<dbReference type="PANTHER" id="PTHR31668">
    <property type="entry name" value="GLUCOSE TRANSPORT TRANSCRIPTION REGULATOR RGT1-RELATED-RELATED"/>
    <property type="match status" value="1"/>
</dbReference>
<organism evidence="9 10">
    <name type="scientific">Exophiala oligosperma</name>
    <dbReference type="NCBI Taxonomy" id="215243"/>
    <lineage>
        <taxon>Eukaryota</taxon>
        <taxon>Fungi</taxon>
        <taxon>Dikarya</taxon>
        <taxon>Ascomycota</taxon>
        <taxon>Pezizomycotina</taxon>
        <taxon>Eurotiomycetes</taxon>
        <taxon>Chaetothyriomycetidae</taxon>
        <taxon>Chaetothyriales</taxon>
        <taxon>Herpotrichiellaceae</taxon>
        <taxon>Exophiala</taxon>
    </lineage>
</organism>
<dbReference type="InterPro" id="IPR050797">
    <property type="entry name" value="Carb_Metab_Trans_Reg"/>
</dbReference>
<feature type="compositionally biased region" description="Basic residues" evidence="6">
    <location>
        <begin position="10"/>
        <end position="19"/>
    </location>
</feature>
<sequence length="669" mass="75839">MNAFQGRQLTKQKKPRRATRPCDVCRLRKTKCTPSEASDSCLHCLARGSACTYAKDPPQRMPTVIAPRATDRASSVANGLPQQTPLQPLPESNAARVTASSAPVETQALGVSPMSAFSGPPRTNNQDKTLGLAGKRFAELYGLTSDMEPILMRHRPYDPISHEFKLDTHSIRRVQDTDQGRNYPITFHVVADDKVQVSTTTNTEADSIEDCVQPHGARLVQLFWRMVQPSYPILFKAGFMEKYQRSYRRISPALLGAVYLISLTWWSYDTELSIQAPPDSRLLRQLTSQAIQNSYHLPRLSSIEAILLFLQCKPENPLNPDHTFVWGYVSQALAVGECIGLHLDCSGWSIPQWEKNLRKRLAWALFLQDKWTSMAFGRPSHIHGSNWGLEALTLADFDDLTPNPEVESNEYELAGKAQFLEMIHLSQYLSEIQDRFYTLNSSASQDCDELFCSIMPLVQQLQQWYIDLPASVSLTVRYQRQLSPHGYLHLAYHGVMMNLVRRLVRSAALPPRTQNNEVLSEIRKVGFEVAQAAMKLVTSLRPDHLEAFWFSASSYIFSLLGSFITLLLVTSVSSQERDHWQDLLNSYIWTLRTMNRSSEPMRYAANRLEGAILRGLEHALAIRPDESADFGFREAEKQEFDFSNFANWDLAALDFNSFDLLEGMDLRPP</sequence>
<dbReference type="STRING" id="215243.A0A0D2D3T6"/>